<keyword evidence="3 6" id="KW-0378">Hydrolase</keyword>
<name>A0A3N1CNE2_9ACTN</name>
<dbReference type="InterPro" id="IPR051202">
    <property type="entry name" value="Peptidase_C40"/>
</dbReference>
<dbReference type="Gene3D" id="3.90.1720.10">
    <property type="entry name" value="endopeptidase domain like (from Nostoc punctiforme)"/>
    <property type="match status" value="1"/>
</dbReference>
<comment type="similarity">
    <text evidence="1">Belongs to the peptidase C40 family.</text>
</comment>
<dbReference type="PANTHER" id="PTHR47053:SF1">
    <property type="entry name" value="MUREIN DD-ENDOPEPTIDASE MEPH-RELATED"/>
    <property type="match status" value="1"/>
</dbReference>
<keyword evidence="2" id="KW-0645">Protease</keyword>
<evidence type="ECO:0000313" key="7">
    <source>
        <dbReference type="Proteomes" id="UP000272400"/>
    </source>
</evidence>
<dbReference type="EMBL" id="RJKE01000001">
    <property type="protein sequence ID" value="ROO82837.1"/>
    <property type="molecule type" value="Genomic_DNA"/>
</dbReference>
<dbReference type="InterPro" id="IPR038765">
    <property type="entry name" value="Papain-like_cys_pep_sf"/>
</dbReference>
<organism evidence="6 7">
    <name type="scientific">Actinocorallia herbida</name>
    <dbReference type="NCBI Taxonomy" id="58109"/>
    <lineage>
        <taxon>Bacteria</taxon>
        <taxon>Bacillati</taxon>
        <taxon>Actinomycetota</taxon>
        <taxon>Actinomycetes</taxon>
        <taxon>Streptosporangiales</taxon>
        <taxon>Thermomonosporaceae</taxon>
        <taxon>Actinocorallia</taxon>
    </lineage>
</organism>
<dbReference type="GO" id="GO:0008234">
    <property type="term" value="F:cysteine-type peptidase activity"/>
    <property type="evidence" value="ECO:0007669"/>
    <property type="project" value="UniProtKB-KW"/>
</dbReference>
<evidence type="ECO:0000313" key="6">
    <source>
        <dbReference type="EMBL" id="ROO82837.1"/>
    </source>
</evidence>
<dbReference type="InterPro" id="IPR023346">
    <property type="entry name" value="Lysozyme-like_dom_sf"/>
</dbReference>
<dbReference type="SUPFAM" id="SSF54001">
    <property type="entry name" value="Cysteine proteinases"/>
    <property type="match status" value="1"/>
</dbReference>
<keyword evidence="7" id="KW-1185">Reference proteome</keyword>
<keyword evidence="4" id="KW-0788">Thiol protease</keyword>
<evidence type="ECO:0000259" key="5">
    <source>
        <dbReference type="PROSITE" id="PS51935"/>
    </source>
</evidence>
<dbReference type="OrthoDB" id="5244330at2"/>
<evidence type="ECO:0000256" key="2">
    <source>
        <dbReference type="ARBA" id="ARBA00022670"/>
    </source>
</evidence>
<dbReference type="CDD" id="cd13399">
    <property type="entry name" value="Slt35-like"/>
    <property type="match status" value="1"/>
</dbReference>
<dbReference type="Pfam" id="PF13406">
    <property type="entry name" value="SLT_2"/>
    <property type="match status" value="1"/>
</dbReference>
<dbReference type="SUPFAM" id="SSF53955">
    <property type="entry name" value="Lysozyme-like"/>
    <property type="match status" value="1"/>
</dbReference>
<reference evidence="6 7" key="1">
    <citation type="submission" date="2018-11" db="EMBL/GenBank/DDBJ databases">
        <title>Sequencing the genomes of 1000 actinobacteria strains.</title>
        <authorList>
            <person name="Klenk H.-P."/>
        </authorList>
    </citation>
    <scope>NUCLEOTIDE SEQUENCE [LARGE SCALE GENOMIC DNA]</scope>
    <source>
        <strain evidence="6 7">DSM 44254</strain>
    </source>
</reference>
<dbReference type="PANTHER" id="PTHR47053">
    <property type="entry name" value="MUREIN DD-ENDOPEPTIDASE MEPH-RELATED"/>
    <property type="match status" value="1"/>
</dbReference>
<dbReference type="InterPro" id="IPR000064">
    <property type="entry name" value="NLP_P60_dom"/>
</dbReference>
<protein>
    <submittedName>
        <fullName evidence="6">Cell wall-associated NlpC family hydrolase</fullName>
    </submittedName>
</protein>
<proteinExistence type="inferred from homology"/>
<dbReference type="Pfam" id="PF00877">
    <property type="entry name" value="NLPC_P60"/>
    <property type="match status" value="1"/>
</dbReference>
<dbReference type="AlphaFoldDB" id="A0A3N1CNE2"/>
<evidence type="ECO:0000256" key="1">
    <source>
        <dbReference type="ARBA" id="ARBA00007074"/>
    </source>
</evidence>
<dbReference type="RefSeq" id="WP_123661809.1">
    <property type="nucleotide sequence ID" value="NZ_RJKE01000001.1"/>
</dbReference>
<dbReference type="GO" id="GO:0006508">
    <property type="term" value="P:proteolysis"/>
    <property type="evidence" value="ECO:0007669"/>
    <property type="project" value="UniProtKB-KW"/>
</dbReference>
<evidence type="ECO:0000256" key="3">
    <source>
        <dbReference type="ARBA" id="ARBA00022801"/>
    </source>
</evidence>
<dbReference type="PROSITE" id="PS51935">
    <property type="entry name" value="NLPC_P60"/>
    <property type="match status" value="1"/>
</dbReference>
<evidence type="ECO:0000256" key="4">
    <source>
        <dbReference type="ARBA" id="ARBA00022807"/>
    </source>
</evidence>
<gene>
    <name evidence="6" type="ORF">EDD29_0322</name>
</gene>
<comment type="caution">
    <text evidence="6">The sequence shown here is derived from an EMBL/GenBank/DDBJ whole genome shotgun (WGS) entry which is preliminary data.</text>
</comment>
<sequence>MRRRLLALGAVGVFGALFFALLVVPTFFGATQFLFGGGGGNGNCVDTAQAADQPTEDAAAKGIPADYLALYKASGEKYGIPWNVLAGVGRVETIHGTLKGEGVLSGENYAGAGGPMQFLEATWKSFGVDGDGDGDKDRYDPRDAIPGAAAYLKHNKAPEKVRTALFMYNHSWDYVDLVLDWADTYAAGDFQVVQNAALPDCKDTADLPAYADSLIQTIIDFALAQRGKPYIWGGTGPDGYDCSGLIQMAYKEAGLTIPRVTFDQWPFGVRVKDGEEQPGDLVFFSSGPNNAPGRPGHVGMVIGENKMIVARCTKCSPAIGVFPYRVSTMVGFTRPLANDAVIAQIQALG</sequence>
<feature type="domain" description="NlpC/P60" evidence="5">
    <location>
        <begin position="212"/>
        <end position="342"/>
    </location>
</feature>
<dbReference type="InterPro" id="IPR031304">
    <property type="entry name" value="SLT_2"/>
</dbReference>
<accession>A0A3N1CNE2</accession>
<dbReference type="Proteomes" id="UP000272400">
    <property type="component" value="Unassembled WGS sequence"/>
</dbReference>
<dbReference type="Gene3D" id="1.10.530.10">
    <property type="match status" value="1"/>
</dbReference>